<reference evidence="5" key="1">
    <citation type="journal article" date="2019" name="Sci. Rep.">
        <title>Draft genome of Tanacetum cinerariifolium, the natural source of mosquito coil.</title>
        <authorList>
            <person name="Yamashiro T."/>
            <person name="Shiraishi A."/>
            <person name="Satake H."/>
            <person name="Nakayama K."/>
        </authorList>
    </citation>
    <scope>NUCLEOTIDE SEQUENCE</scope>
</reference>
<dbReference type="GO" id="GO:0008270">
    <property type="term" value="F:zinc ion binding"/>
    <property type="evidence" value="ECO:0007669"/>
    <property type="project" value="UniProtKB-KW"/>
</dbReference>
<comment type="caution">
    <text evidence="5">The sequence shown here is derived from an EMBL/GenBank/DDBJ whole genome shotgun (WGS) entry which is preliminary data.</text>
</comment>
<evidence type="ECO:0000256" key="2">
    <source>
        <dbReference type="SAM" id="Coils"/>
    </source>
</evidence>
<feature type="region of interest" description="Disordered" evidence="3">
    <location>
        <begin position="208"/>
        <end position="244"/>
    </location>
</feature>
<dbReference type="SUPFAM" id="SSF57756">
    <property type="entry name" value="Retrovirus zinc finger-like domains"/>
    <property type="match status" value="1"/>
</dbReference>
<keyword evidence="1" id="KW-0862">Zinc</keyword>
<feature type="compositionally biased region" description="Polar residues" evidence="3">
    <location>
        <begin position="426"/>
        <end position="439"/>
    </location>
</feature>
<evidence type="ECO:0000256" key="3">
    <source>
        <dbReference type="SAM" id="MobiDB-lite"/>
    </source>
</evidence>
<keyword evidence="1" id="KW-0479">Metal-binding</keyword>
<feature type="region of interest" description="Disordered" evidence="3">
    <location>
        <begin position="79"/>
        <end position="106"/>
    </location>
</feature>
<evidence type="ECO:0000256" key="1">
    <source>
        <dbReference type="PROSITE-ProRule" id="PRU00047"/>
    </source>
</evidence>
<feature type="region of interest" description="Disordered" evidence="3">
    <location>
        <begin position="1"/>
        <end position="42"/>
    </location>
</feature>
<feature type="domain" description="CCHC-type" evidence="4">
    <location>
        <begin position="521"/>
        <end position="536"/>
    </location>
</feature>
<dbReference type="InterPro" id="IPR001878">
    <property type="entry name" value="Znf_CCHC"/>
</dbReference>
<proteinExistence type="predicted"/>
<feature type="compositionally biased region" description="Polar residues" evidence="3">
    <location>
        <begin position="397"/>
        <end position="413"/>
    </location>
</feature>
<organism evidence="5">
    <name type="scientific">Tanacetum cinerariifolium</name>
    <name type="common">Dalmatian daisy</name>
    <name type="synonym">Chrysanthemum cinerariifolium</name>
    <dbReference type="NCBI Taxonomy" id="118510"/>
    <lineage>
        <taxon>Eukaryota</taxon>
        <taxon>Viridiplantae</taxon>
        <taxon>Streptophyta</taxon>
        <taxon>Embryophyta</taxon>
        <taxon>Tracheophyta</taxon>
        <taxon>Spermatophyta</taxon>
        <taxon>Magnoliopsida</taxon>
        <taxon>eudicotyledons</taxon>
        <taxon>Gunneridae</taxon>
        <taxon>Pentapetalae</taxon>
        <taxon>asterids</taxon>
        <taxon>campanulids</taxon>
        <taxon>Asterales</taxon>
        <taxon>Asteraceae</taxon>
        <taxon>Asteroideae</taxon>
        <taxon>Anthemideae</taxon>
        <taxon>Anthemidinae</taxon>
        <taxon>Tanacetum</taxon>
    </lineage>
</organism>
<evidence type="ECO:0000259" key="4">
    <source>
        <dbReference type="PROSITE" id="PS50158"/>
    </source>
</evidence>
<dbReference type="PROSITE" id="PS50158">
    <property type="entry name" value="ZF_CCHC"/>
    <property type="match status" value="1"/>
</dbReference>
<feature type="compositionally biased region" description="Polar residues" evidence="3">
    <location>
        <begin position="208"/>
        <end position="236"/>
    </location>
</feature>
<evidence type="ECO:0000313" key="5">
    <source>
        <dbReference type="EMBL" id="GEU82954.1"/>
    </source>
</evidence>
<feature type="coiled-coil region" evidence="2">
    <location>
        <begin position="344"/>
        <end position="371"/>
    </location>
</feature>
<keyword evidence="2" id="KW-0175">Coiled coil</keyword>
<protein>
    <submittedName>
        <fullName evidence="5">Integrase, catalytic region, zinc finger, CCHC-type, peptidase aspartic, catalytic</fullName>
    </submittedName>
</protein>
<dbReference type="SMART" id="SM00343">
    <property type="entry name" value="ZnF_C2HC"/>
    <property type="match status" value="1"/>
</dbReference>
<gene>
    <name evidence="5" type="ORF">Tci_054932</name>
</gene>
<dbReference type="InterPro" id="IPR036875">
    <property type="entry name" value="Znf_CCHC_sf"/>
</dbReference>
<name>A0A6L2NEH6_TANCI</name>
<dbReference type="GO" id="GO:0003676">
    <property type="term" value="F:nucleic acid binding"/>
    <property type="evidence" value="ECO:0007669"/>
    <property type="project" value="InterPro"/>
</dbReference>
<feature type="compositionally biased region" description="Basic and acidic residues" evidence="3">
    <location>
        <begin position="1"/>
        <end position="35"/>
    </location>
</feature>
<feature type="region of interest" description="Disordered" evidence="3">
    <location>
        <begin position="389"/>
        <end position="440"/>
    </location>
</feature>
<keyword evidence="1" id="KW-0863">Zinc-finger</keyword>
<accession>A0A6L2NEH6</accession>
<feature type="region of interest" description="Disordered" evidence="3">
    <location>
        <begin position="465"/>
        <end position="492"/>
    </location>
</feature>
<dbReference type="AlphaFoldDB" id="A0A6L2NEH6"/>
<sequence length="792" mass="90154">MESVKKSIDERALHKREYDNRVNKRHMQTKEEKVNTSKSLDASLVDTESNRTNQESRIQAAVQGMMHMLMITKKHNEVPVSTRKPNRQANKSVATPPKKTVASESTTQKSKSYYRMLYKNENVKKRVSFAIDNIVQLILFIVDSGCTKQMTSNLSLLCNFVKKYMGTFHFGNDQFALILGYGYLVQGNIIINRVYYIDGTLSVNKYSSPANNSTQQDTLPSTNIHPTSEPSTPTNVHSKENNDNQAEAEFTNPFCTPVREVAESSSHNIGPYTLSTIIVPAVPATKNSLAVPKHTTVETLLNMCPENKAHFESEKEAIHLILTRIRDEIYLIVNACKTAHEIFISQAIDILKQYQKEVNELRAKRIAMNVNPLALVATAQTIQDPYYHTPKSHKSYAPTSNTSLPTKSHATTKNKGKEIAKPITPPSESASEEYSNPEQAQRYKDMQKKLALIVKYFKKIYKPTNNNLGTSSNSKNKNVDATPSYKNDNQTRQFGNQRTMNVDEAKENVGSPIVQQTEIQCFNCKEFGHFTKECRKPKRVKDFTYHKEKMLLCKQAKKADLGIDSKPLEHVQYNVGYNVFANEIQHSEQSESISNTCVVEIDDSNVIPDSPNMCDNDIQNDQNAVECDDERVALANLIANLKLDVDENKKIQKQLKKANTTLAQELKECKSIIAETSRTLRGYNSIRDSCLVALQNKHTEFEKYNACNDHTVDYDKLERKVNDTLRLLAQKDIDIKEGLKLKACYANQKPPYSGVWLIKIHKMDHGLILVRESRESDEHKKKKDYIRRKREK</sequence>
<dbReference type="EMBL" id="BKCJ010008585">
    <property type="protein sequence ID" value="GEU82954.1"/>
    <property type="molecule type" value="Genomic_DNA"/>
</dbReference>
<dbReference type="Gene3D" id="4.10.60.10">
    <property type="entry name" value="Zinc finger, CCHC-type"/>
    <property type="match status" value="1"/>
</dbReference>